<sequence length="320" mass="34672">MNSLYTETVSPRSFLGDIWVEIGKKDPRIVVLDCDLAAATKTDAFAKAYPDRFFEMGIGEQNAMSVSAGLAAEGLIPFYANFALFSSGTCWTQLRQNCFSNLNVKIVATHPGMDNGPDGGTHHANEEIALTRTIPCLTVLSPADHFQVRAAMLHALQIQGPVYIRVPRDETPVLHSSNTQFSFDKLEMICDKGDDFAIIYEGSAALQACDGFMRLEDKKLKGKLLAVPSLKPFDNIGILDIAKKVKAIVTVENHSIYGGLGGIVAETLCTSSIRCPVEYVGVNDVFTESGKSQAVKSKFGLSAEAVEKKVLSILRCVSGE</sequence>
<dbReference type="SMART" id="SM00861">
    <property type="entry name" value="Transket_pyr"/>
    <property type="match status" value="1"/>
</dbReference>
<dbReference type="Gene3D" id="3.40.50.970">
    <property type="match status" value="1"/>
</dbReference>
<organism evidence="5 6">
    <name type="scientific">Treponema parvum</name>
    <dbReference type="NCBI Taxonomy" id="138851"/>
    <lineage>
        <taxon>Bacteria</taxon>
        <taxon>Pseudomonadati</taxon>
        <taxon>Spirochaetota</taxon>
        <taxon>Spirochaetia</taxon>
        <taxon>Spirochaetales</taxon>
        <taxon>Treponemataceae</taxon>
        <taxon>Treponema</taxon>
    </lineage>
</organism>
<evidence type="ECO:0000256" key="1">
    <source>
        <dbReference type="ARBA" id="ARBA00001964"/>
    </source>
</evidence>
<dbReference type="FunFam" id="3.40.50.970:FF:000129">
    <property type="entry name" value="Transketolase"/>
    <property type="match status" value="1"/>
</dbReference>
<dbReference type="Pfam" id="PF02780">
    <property type="entry name" value="Transketolase_C"/>
    <property type="match status" value="1"/>
</dbReference>
<dbReference type="KEGG" id="tpav:HRQ91_05975"/>
<keyword evidence="3" id="KW-0786">Thiamine pyrophosphate</keyword>
<dbReference type="Proteomes" id="UP000671908">
    <property type="component" value="Chromosome"/>
</dbReference>
<name>A0A975IEP5_9SPIR</name>
<evidence type="ECO:0000313" key="5">
    <source>
        <dbReference type="EMBL" id="QTQ14037.1"/>
    </source>
</evidence>
<evidence type="ECO:0000259" key="4">
    <source>
        <dbReference type="SMART" id="SM00861"/>
    </source>
</evidence>
<dbReference type="SUPFAM" id="SSF52922">
    <property type="entry name" value="TK C-terminal domain-like"/>
    <property type="match status" value="1"/>
</dbReference>
<accession>A0A975IEP5</accession>
<comment type="cofactor">
    <cofactor evidence="1">
        <name>thiamine diphosphate</name>
        <dbReference type="ChEBI" id="CHEBI:58937"/>
    </cofactor>
</comment>
<dbReference type="InterPro" id="IPR009014">
    <property type="entry name" value="Transketo_C/PFOR_II"/>
</dbReference>
<reference evidence="5 6" key="1">
    <citation type="journal article" date="2021" name="Microbiol. Resour. Announc.">
        <title>Complete Genome Sequences of Three Human Oral Treponema parvum Isolates.</title>
        <authorList>
            <person name="Zeng H."/>
            <person name="Watt R.M."/>
        </authorList>
    </citation>
    <scope>NUCLEOTIDE SEQUENCE [LARGE SCALE GENOMIC DNA]</scope>
    <source>
        <strain evidence="5 6">ATCC 700770</strain>
    </source>
</reference>
<evidence type="ECO:0000256" key="3">
    <source>
        <dbReference type="ARBA" id="ARBA00023052"/>
    </source>
</evidence>
<dbReference type="AlphaFoldDB" id="A0A975IEP5"/>
<dbReference type="Gene3D" id="3.40.50.920">
    <property type="match status" value="1"/>
</dbReference>
<dbReference type="PANTHER" id="PTHR43825:SF1">
    <property type="entry name" value="TRANSKETOLASE-LIKE PYRIMIDINE-BINDING DOMAIN-CONTAINING PROTEIN"/>
    <property type="match status" value="1"/>
</dbReference>
<dbReference type="InterPro" id="IPR033248">
    <property type="entry name" value="Transketolase_C"/>
</dbReference>
<dbReference type="EMBL" id="CP054142">
    <property type="protein sequence ID" value="QTQ14037.1"/>
    <property type="molecule type" value="Genomic_DNA"/>
</dbReference>
<evidence type="ECO:0000313" key="6">
    <source>
        <dbReference type="Proteomes" id="UP000671908"/>
    </source>
</evidence>
<comment type="similarity">
    <text evidence="2">Belongs to the transketolase family.</text>
</comment>
<dbReference type="RefSeq" id="WP_210118732.1">
    <property type="nucleotide sequence ID" value="NZ_CP054142.1"/>
</dbReference>
<dbReference type="SUPFAM" id="SSF52518">
    <property type="entry name" value="Thiamin diphosphate-binding fold (THDP-binding)"/>
    <property type="match status" value="1"/>
</dbReference>
<proteinExistence type="inferred from homology"/>
<dbReference type="CDD" id="cd07033">
    <property type="entry name" value="TPP_PYR_DXS_TK_like"/>
    <property type="match status" value="1"/>
</dbReference>
<dbReference type="Pfam" id="PF02779">
    <property type="entry name" value="Transket_pyr"/>
    <property type="match status" value="1"/>
</dbReference>
<evidence type="ECO:0000256" key="2">
    <source>
        <dbReference type="ARBA" id="ARBA00007131"/>
    </source>
</evidence>
<gene>
    <name evidence="5" type="ORF">HRQ91_05975</name>
</gene>
<feature type="domain" description="Transketolase-like pyrimidine-binding" evidence="4">
    <location>
        <begin position="9"/>
        <end position="173"/>
    </location>
</feature>
<dbReference type="InterPro" id="IPR051157">
    <property type="entry name" value="PDH/Transketolase"/>
</dbReference>
<dbReference type="InterPro" id="IPR029061">
    <property type="entry name" value="THDP-binding"/>
</dbReference>
<protein>
    <submittedName>
        <fullName evidence="5">Transketolase</fullName>
    </submittedName>
</protein>
<keyword evidence="6" id="KW-1185">Reference proteome</keyword>
<dbReference type="PANTHER" id="PTHR43825">
    <property type="entry name" value="PYRUVATE DEHYDROGENASE E1 COMPONENT"/>
    <property type="match status" value="1"/>
</dbReference>
<dbReference type="InterPro" id="IPR005475">
    <property type="entry name" value="Transketolase-like_Pyr-bd"/>
</dbReference>